<organism evidence="1 2">
    <name type="scientific">Kribbella sancticallisti</name>
    <dbReference type="NCBI Taxonomy" id="460087"/>
    <lineage>
        <taxon>Bacteria</taxon>
        <taxon>Bacillati</taxon>
        <taxon>Actinomycetota</taxon>
        <taxon>Actinomycetes</taxon>
        <taxon>Propionibacteriales</taxon>
        <taxon>Kribbellaceae</taxon>
        <taxon>Kribbella</taxon>
    </lineage>
</organism>
<evidence type="ECO:0000313" key="1">
    <source>
        <dbReference type="EMBL" id="GAA1573201.1"/>
    </source>
</evidence>
<reference evidence="1 2" key="1">
    <citation type="journal article" date="2019" name="Int. J. Syst. Evol. Microbiol.">
        <title>The Global Catalogue of Microorganisms (GCM) 10K type strain sequencing project: providing services to taxonomists for standard genome sequencing and annotation.</title>
        <authorList>
            <consortium name="The Broad Institute Genomics Platform"/>
            <consortium name="The Broad Institute Genome Sequencing Center for Infectious Disease"/>
            <person name="Wu L."/>
            <person name="Ma J."/>
        </authorList>
    </citation>
    <scope>NUCLEOTIDE SEQUENCE [LARGE SCALE GENOMIC DNA]</scope>
    <source>
        <strain evidence="1 2">JCM 14969</strain>
    </source>
</reference>
<dbReference type="Proteomes" id="UP001500393">
    <property type="component" value="Unassembled WGS sequence"/>
</dbReference>
<gene>
    <name evidence="1" type="ORF">GCM10009789_28410</name>
</gene>
<accession>A0ABN2D9R9</accession>
<dbReference type="Gene3D" id="1.25.40.10">
    <property type="entry name" value="Tetratricopeptide repeat domain"/>
    <property type="match status" value="1"/>
</dbReference>
<proteinExistence type="predicted"/>
<keyword evidence="2" id="KW-1185">Reference proteome</keyword>
<comment type="caution">
    <text evidence="1">The sequence shown here is derived from an EMBL/GenBank/DDBJ whole genome shotgun (WGS) entry which is preliminary data.</text>
</comment>
<dbReference type="SUPFAM" id="SSF48452">
    <property type="entry name" value="TPR-like"/>
    <property type="match status" value="1"/>
</dbReference>
<protein>
    <recommendedName>
        <fullName evidence="3">Transcriptional regulator</fullName>
    </recommendedName>
</protein>
<sequence>MTDGAGPGLIERARDAKARGDWQEAFSLLVEADADGLLAPADLPVLGEVAYAAGHLDVTIEAWERAHAACMQADDRVAAAAAAVRVAMHLLFDTALMAPVRGWLARAERLLEGREETPAHAWYAVVRSYERMLTGDISGARQWALVAIDVGSKCDPAALAIGRVAEARGLILNGDVRQGLALLDEAGVATVSGDLDPFSTGVVYCELVCALQGVAQFDAAEEWTEAMERWCETNAIGSLHGRCRVHRAEILRLRGSCNEAESQALVACEELRPYLRRELGWPLNELGRIRLHRRDIVGAEEALLAAHRAGWDPQPELALVRLAQGDVATAAAAIRDALEHPLRVPSKERPPNTDLQRAPLLEAQVEIEIAAGDHERARSAADELELVAGRFESKALAAGAALARGRVRLADGDATGAKQSFSEALRLWNEVGAPYEAAVARIGLAEAHRASGSEHRAVLEHQAARTILEGIEAAPTVLPADDTAHHDAPDEPTGSINVFRREGDYWTVVFDAETVRLRDLKGMQYLARLLADPGREYHVLDLVGANTQSGAQLDSSQGARMPRQALGDAGEMLDARARDAYRRRLVEIDEDLEQARTIGDTEQAAQAEVERDFLLRELARAFGLGGRDRRASSASERARAGVTRAIRQTITRITEHHPQLGEHLSRTIRTGTYCGYHPDPRAPALWRS</sequence>
<evidence type="ECO:0000313" key="2">
    <source>
        <dbReference type="Proteomes" id="UP001500393"/>
    </source>
</evidence>
<dbReference type="EMBL" id="BAAAOS010000018">
    <property type="protein sequence ID" value="GAA1573201.1"/>
    <property type="molecule type" value="Genomic_DNA"/>
</dbReference>
<name>A0ABN2D9R9_9ACTN</name>
<dbReference type="InterPro" id="IPR011990">
    <property type="entry name" value="TPR-like_helical_dom_sf"/>
</dbReference>
<dbReference type="RefSeq" id="WP_344213772.1">
    <property type="nucleotide sequence ID" value="NZ_BAAAOS010000018.1"/>
</dbReference>
<evidence type="ECO:0008006" key="3">
    <source>
        <dbReference type="Google" id="ProtNLM"/>
    </source>
</evidence>